<gene>
    <name evidence="3" type="ORF">HAND1043_LOCUS17362</name>
</gene>
<evidence type="ECO:0000256" key="1">
    <source>
        <dbReference type="ARBA" id="ARBA00023157"/>
    </source>
</evidence>
<keyword evidence="1" id="KW-1015">Disulfide bond</keyword>
<dbReference type="AlphaFoldDB" id="A0A7S0U5A9"/>
<dbReference type="PROSITE" id="PS50015">
    <property type="entry name" value="SAP_B"/>
    <property type="match status" value="1"/>
</dbReference>
<evidence type="ECO:0000313" key="3">
    <source>
        <dbReference type="EMBL" id="CAD8750856.1"/>
    </source>
</evidence>
<proteinExistence type="predicted"/>
<dbReference type="EMBL" id="HBFK01028534">
    <property type="protein sequence ID" value="CAD8750856.1"/>
    <property type="molecule type" value="Transcribed_RNA"/>
</dbReference>
<sequence>MPEPCRSGSAGRGLMITGRLICSSVFLAVVFLSLAARPVSTAKEGGGEVWKEGDVDRSTWCDACRTTIEQFYEGWEQTITGLAADGTFEKQPGGAPKIVYNQQIEDFLQSFCDSKHMKGFSRYITEGCKTMMKNHHREIVGKFLHEEEMMGTSGKRTMRARKIRQVCGGGGTRGLTRTCIDDSIRAPRLMEKDDACKACLGVVEDAQFLLRRSWLGDEAHRAALPKRRLEVAELMEPLCTQVFNRYDDEPEARQEHCVEMMDEKEDEFIKAIISSDQPAVDVCVKEMEWCSKGQIKEEF</sequence>
<protein>
    <recommendedName>
        <fullName evidence="2">Saposin B-type domain-containing protein</fullName>
    </recommendedName>
</protein>
<evidence type="ECO:0000259" key="2">
    <source>
        <dbReference type="PROSITE" id="PS50015"/>
    </source>
</evidence>
<name>A0A7S0U5A9_HEMAN</name>
<feature type="domain" description="Saposin B-type" evidence="2">
    <location>
        <begin position="192"/>
        <end position="294"/>
    </location>
</feature>
<reference evidence="3" key="1">
    <citation type="submission" date="2021-01" db="EMBL/GenBank/DDBJ databases">
        <authorList>
            <person name="Corre E."/>
            <person name="Pelletier E."/>
            <person name="Niang G."/>
            <person name="Scheremetjew M."/>
            <person name="Finn R."/>
            <person name="Kale V."/>
            <person name="Holt S."/>
            <person name="Cochrane G."/>
            <person name="Meng A."/>
            <person name="Brown T."/>
            <person name="Cohen L."/>
        </authorList>
    </citation>
    <scope>NUCLEOTIDE SEQUENCE</scope>
    <source>
        <strain evidence="3">CCMP441</strain>
    </source>
</reference>
<organism evidence="3">
    <name type="scientific">Hemiselmis andersenii</name>
    <name type="common">Cryptophyte alga</name>
    <dbReference type="NCBI Taxonomy" id="464988"/>
    <lineage>
        <taxon>Eukaryota</taxon>
        <taxon>Cryptophyceae</taxon>
        <taxon>Cryptomonadales</taxon>
        <taxon>Hemiselmidaceae</taxon>
        <taxon>Hemiselmis</taxon>
    </lineage>
</organism>
<dbReference type="InterPro" id="IPR008139">
    <property type="entry name" value="SaposinB_dom"/>
</dbReference>
<accession>A0A7S0U5A9</accession>